<feature type="transmembrane region" description="Helical" evidence="6">
    <location>
        <begin position="449"/>
        <end position="470"/>
    </location>
</feature>
<feature type="transmembrane region" description="Helical" evidence="6">
    <location>
        <begin position="363"/>
        <end position="384"/>
    </location>
</feature>
<feature type="transmembrane region" description="Helical" evidence="6">
    <location>
        <begin position="191"/>
        <end position="210"/>
    </location>
</feature>
<evidence type="ECO:0000256" key="3">
    <source>
        <dbReference type="ARBA" id="ARBA00022692"/>
    </source>
</evidence>
<feature type="transmembrane region" description="Helical" evidence="6">
    <location>
        <begin position="391"/>
        <end position="412"/>
    </location>
</feature>
<dbReference type="PIRSF" id="PIRSF038958">
    <property type="entry name" value="PG_synth_SpoVB"/>
    <property type="match status" value="1"/>
</dbReference>
<feature type="transmembrane region" description="Helical" evidence="6">
    <location>
        <begin position="287"/>
        <end position="309"/>
    </location>
</feature>
<feature type="transmembrane region" description="Helical" evidence="6">
    <location>
        <begin position="167"/>
        <end position="185"/>
    </location>
</feature>
<organism evidence="7 8">
    <name type="scientific">Bacillus wiedmannii</name>
    <dbReference type="NCBI Taxonomy" id="1890302"/>
    <lineage>
        <taxon>Bacteria</taxon>
        <taxon>Bacillati</taxon>
        <taxon>Bacillota</taxon>
        <taxon>Bacilli</taxon>
        <taxon>Bacillales</taxon>
        <taxon>Bacillaceae</taxon>
        <taxon>Bacillus</taxon>
        <taxon>Bacillus cereus group</taxon>
    </lineage>
</organism>
<dbReference type="InterPro" id="IPR002797">
    <property type="entry name" value="Polysacc_synth"/>
</dbReference>
<feature type="transmembrane region" description="Helical" evidence="6">
    <location>
        <begin position="50"/>
        <end position="68"/>
    </location>
</feature>
<dbReference type="InterPro" id="IPR024923">
    <property type="entry name" value="PG_synth_SpoVB"/>
</dbReference>
<protein>
    <submittedName>
        <fullName evidence="7">Sugar transporter</fullName>
    </submittedName>
</protein>
<feature type="transmembrane region" description="Helical" evidence="6">
    <location>
        <begin position="88"/>
        <end position="108"/>
    </location>
</feature>
<dbReference type="PANTHER" id="PTHR30250">
    <property type="entry name" value="PST FAMILY PREDICTED COLANIC ACID TRANSPORTER"/>
    <property type="match status" value="1"/>
</dbReference>
<sequence>MESKKYQAFWRGAIILTIASFVTKVLSAFYRIPYQNIAGDIGFYIYQQIYPFYGFCLILATYGFPIIISKMVAERLERGKQQEAEEIICVSFWFLLGIGFVGFFTLFFGAETIAAAMGDIHLDKLLRVISFSFILMPFLSVARGYFQGFNNMMPTAVSQVIEQTIRVSIIVFLSLFLIARGFDLYTVGAGAMLGSIAGGLIGIIVLVLYMRHDFRSIFLKSVKRIKGKKRIIKILFWQGLAICVSNLVLIFIQMADSISFYSLLIGAGEQAESAKVLKGVYDRSIPLMQLGTVVTTSFSLSLIPIITAAKERGDLSFIREKVKLAMKITFVIGFAAAIGLTCIIQPTNIMLFENSDGSDVLSILSLSILFSSLSITTASILQGLGQTLKPAIFVIFGGCLKLALNYTLMPYFGVKGAAIATLVALIVISVLNSALLMQAVSESLIDKRNMLGVVISGIGMGFVLIIFIRVMQMSGLVIDTRHRGIATLEALLGVAIGGLTYVFLILKLRVFTKAEIGTVMKKEKKEKKEGSLKKSG</sequence>
<dbReference type="EMBL" id="NFDE01000019">
    <property type="protein sequence ID" value="OTX93516.1"/>
    <property type="molecule type" value="Genomic_DNA"/>
</dbReference>
<evidence type="ECO:0000256" key="4">
    <source>
        <dbReference type="ARBA" id="ARBA00022989"/>
    </source>
</evidence>
<keyword evidence="3 6" id="KW-0812">Transmembrane</keyword>
<evidence type="ECO:0000313" key="7">
    <source>
        <dbReference type="EMBL" id="OTX93516.1"/>
    </source>
</evidence>
<evidence type="ECO:0000256" key="5">
    <source>
        <dbReference type="ARBA" id="ARBA00023136"/>
    </source>
</evidence>
<proteinExistence type="predicted"/>
<feature type="transmembrane region" description="Helical" evidence="6">
    <location>
        <begin position="231"/>
        <end position="252"/>
    </location>
</feature>
<keyword evidence="2" id="KW-1003">Cell membrane</keyword>
<evidence type="ECO:0000256" key="1">
    <source>
        <dbReference type="ARBA" id="ARBA00004651"/>
    </source>
</evidence>
<feature type="transmembrane region" description="Helical" evidence="6">
    <location>
        <begin position="128"/>
        <end position="146"/>
    </location>
</feature>
<dbReference type="AlphaFoldDB" id="A0A242ZK03"/>
<keyword evidence="7" id="KW-0813">Transport</keyword>
<feature type="transmembrane region" description="Helical" evidence="6">
    <location>
        <begin position="12"/>
        <end position="30"/>
    </location>
</feature>
<evidence type="ECO:0000256" key="2">
    <source>
        <dbReference type="ARBA" id="ARBA00022475"/>
    </source>
</evidence>
<evidence type="ECO:0000256" key="6">
    <source>
        <dbReference type="SAM" id="Phobius"/>
    </source>
</evidence>
<dbReference type="GO" id="GO:0005886">
    <property type="term" value="C:plasma membrane"/>
    <property type="evidence" value="ECO:0007669"/>
    <property type="project" value="UniProtKB-SubCell"/>
</dbReference>
<name>A0A242ZK03_9BACI</name>
<dbReference type="CDD" id="cd13124">
    <property type="entry name" value="MATE_SpoVB_like"/>
    <property type="match status" value="1"/>
</dbReference>
<feature type="transmembrane region" description="Helical" evidence="6">
    <location>
        <begin position="418"/>
        <end position="437"/>
    </location>
</feature>
<dbReference type="RefSeq" id="WP_088092360.1">
    <property type="nucleotide sequence ID" value="NZ_JARMNH010000029.1"/>
</dbReference>
<evidence type="ECO:0000313" key="8">
    <source>
        <dbReference type="Proteomes" id="UP000194945"/>
    </source>
</evidence>
<dbReference type="Proteomes" id="UP000194945">
    <property type="component" value="Unassembled WGS sequence"/>
</dbReference>
<reference evidence="7 8" key="1">
    <citation type="submission" date="2016-10" db="EMBL/GenBank/DDBJ databases">
        <title>Comparative genomics of Bacillus thuringiensis reveals a path to pathogens against multiple invertebrate hosts.</title>
        <authorList>
            <person name="Zheng J."/>
            <person name="Gao Q."/>
            <person name="Liu H."/>
            <person name="Peng D."/>
            <person name="Ruan L."/>
            <person name="Sun M."/>
        </authorList>
    </citation>
    <scope>NUCLEOTIDE SEQUENCE [LARGE SCALE GENOMIC DNA]</scope>
    <source>
        <strain evidence="7">BGSC 4BK1</strain>
    </source>
</reference>
<feature type="transmembrane region" description="Helical" evidence="6">
    <location>
        <begin position="330"/>
        <end position="351"/>
    </location>
</feature>
<feature type="transmembrane region" description="Helical" evidence="6">
    <location>
        <begin position="490"/>
        <end position="512"/>
    </location>
</feature>
<keyword evidence="5 6" id="KW-0472">Membrane</keyword>
<dbReference type="Pfam" id="PF01943">
    <property type="entry name" value="Polysacc_synt"/>
    <property type="match status" value="1"/>
</dbReference>
<comment type="subcellular location">
    <subcellularLocation>
        <location evidence="1">Cell membrane</location>
        <topology evidence="1">Multi-pass membrane protein</topology>
    </subcellularLocation>
</comment>
<keyword evidence="7" id="KW-0762">Sugar transport</keyword>
<accession>A0A242ZK03</accession>
<comment type="caution">
    <text evidence="7">The sequence shown here is derived from an EMBL/GenBank/DDBJ whole genome shotgun (WGS) entry which is preliminary data.</text>
</comment>
<keyword evidence="4 6" id="KW-1133">Transmembrane helix</keyword>
<dbReference type="InterPro" id="IPR050833">
    <property type="entry name" value="Poly_Biosynth_Transport"/>
</dbReference>
<gene>
    <name evidence="7" type="ORF">BK730_06425</name>
</gene>
<dbReference type="PANTHER" id="PTHR30250:SF29">
    <property type="entry name" value="POLYSACCHARIDE BIOSYNTHESIS PROTEIN C-TERMINAL DOMAIN-CONTAINING PROTEIN"/>
    <property type="match status" value="1"/>
</dbReference>